<dbReference type="InterPro" id="IPR007740">
    <property type="entry name" value="Ribosomal_mL49"/>
</dbReference>
<feature type="region of interest" description="Disordered" evidence="7">
    <location>
        <begin position="33"/>
        <end position="115"/>
    </location>
</feature>
<comment type="subcellular location">
    <subcellularLocation>
        <location evidence="1">Mitochondrion</location>
    </subcellularLocation>
</comment>
<evidence type="ECO:0000313" key="9">
    <source>
        <dbReference type="Proteomes" id="UP000016924"/>
    </source>
</evidence>
<evidence type="ECO:0000256" key="1">
    <source>
        <dbReference type="ARBA" id="ARBA00004173"/>
    </source>
</evidence>
<dbReference type="PANTHER" id="PTHR13477">
    <property type="entry name" value="MITOCHONDRIAL 39S RIBOSOMAL PROTEIN L49"/>
    <property type="match status" value="1"/>
</dbReference>
<dbReference type="PANTHER" id="PTHR13477:SF0">
    <property type="entry name" value="LARGE RIBOSOMAL SUBUNIT PROTEIN ML49"/>
    <property type="match status" value="1"/>
</dbReference>
<evidence type="ECO:0000256" key="3">
    <source>
        <dbReference type="ARBA" id="ARBA00022980"/>
    </source>
</evidence>
<evidence type="ECO:0000256" key="5">
    <source>
        <dbReference type="ARBA" id="ARBA00023274"/>
    </source>
</evidence>
<proteinExistence type="inferred from homology"/>
<dbReference type="GO" id="GO:0005762">
    <property type="term" value="C:mitochondrial large ribosomal subunit"/>
    <property type="evidence" value="ECO:0007669"/>
    <property type="project" value="TreeGrafter"/>
</dbReference>
<evidence type="ECO:0000256" key="6">
    <source>
        <dbReference type="ARBA" id="ARBA00035191"/>
    </source>
</evidence>
<feature type="compositionally biased region" description="Low complexity" evidence="7">
    <location>
        <begin position="80"/>
        <end position="97"/>
    </location>
</feature>
<keyword evidence="5" id="KW-0687">Ribonucleoprotein</keyword>
<comment type="similarity">
    <text evidence="2">Belongs to the mitochondrion-specific ribosomal protein mL49 family.</text>
</comment>
<keyword evidence="9" id="KW-1185">Reference proteome</keyword>
<accession>R7YYV2</accession>
<dbReference type="OrthoDB" id="19439at2759"/>
<dbReference type="GO" id="GO:0003735">
    <property type="term" value="F:structural constituent of ribosome"/>
    <property type="evidence" value="ECO:0007669"/>
    <property type="project" value="InterPro"/>
</dbReference>
<dbReference type="Gene3D" id="3.30.780.10">
    <property type="entry name" value="SUI1-like domain"/>
    <property type="match status" value="1"/>
</dbReference>
<dbReference type="HOGENOM" id="CLU_085757_0_1_1"/>
<dbReference type="Proteomes" id="UP000016924">
    <property type="component" value="Unassembled WGS sequence"/>
</dbReference>
<sequence>MALAPPLLPFLRPLGPPRTSALRHVLRFSHCARSRNEASHHPTAPVPPPSVTTSPTLIQTSSPPTPSSHAPSTPPPPSPSTSRSSRSSRNSSSSPSAAPRPPTTTPLKYHVSRTPSSQLPVYKLAKSGGNLHQTRVKKIAGDVQALRQDMQKLLGLPEKDVMINTVTQHVIIKGWYKDEIVKFLESKSF</sequence>
<dbReference type="STRING" id="1168221.R7YYV2"/>
<evidence type="ECO:0000313" key="8">
    <source>
        <dbReference type="EMBL" id="EON67028.1"/>
    </source>
</evidence>
<feature type="compositionally biased region" description="Low complexity" evidence="7">
    <location>
        <begin position="51"/>
        <end position="71"/>
    </location>
</feature>
<dbReference type="AlphaFoldDB" id="R7YYV2"/>
<dbReference type="RefSeq" id="XP_007782345.1">
    <property type="nucleotide sequence ID" value="XM_007784155.1"/>
</dbReference>
<keyword evidence="3" id="KW-0689">Ribosomal protein</keyword>
<name>R7YYV2_CONA1</name>
<reference evidence="9" key="1">
    <citation type="submission" date="2012-06" db="EMBL/GenBank/DDBJ databases">
        <title>The genome sequence of Coniosporium apollinis CBS 100218.</title>
        <authorList>
            <consortium name="The Broad Institute Genome Sequencing Platform"/>
            <person name="Cuomo C."/>
            <person name="Gorbushina A."/>
            <person name="Noack S."/>
            <person name="Walker B."/>
            <person name="Young S.K."/>
            <person name="Zeng Q."/>
            <person name="Gargeya S."/>
            <person name="Fitzgerald M."/>
            <person name="Haas B."/>
            <person name="Abouelleil A."/>
            <person name="Alvarado L."/>
            <person name="Arachchi H.M."/>
            <person name="Berlin A.M."/>
            <person name="Chapman S.B."/>
            <person name="Goldberg J."/>
            <person name="Griggs A."/>
            <person name="Gujja S."/>
            <person name="Hansen M."/>
            <person name="Howarth C."/>
            <person name="Imamovic A."/>
            <person name="Larimer J."/>
            <person name="McCowan C."/>
            <person name="Montmayeur A."/>
            <person name="Murphy C."/>
            <person name="Neiman D."/>
            <person name="Pearson M."/>
            <person name="Priest M."/>
            <person name="Roberts A."/>
            <person name="Saif S."/>
            <person name="Shea T."/>
            <person name="Sisk P."/>
            <person name="Sykes S."/>
            <person name="Wortman J."/>
            <person name="Nusbaum C."/>
            <person name="Birren B."/>
        </authorList>
    </citation>
    <scope>NUCLEOTIDE SEQUENCE [LARGE SCALE GENOMIC DNA]</scope>
    <source>
        <strain evidence="9">CBS 100218</strain>
    </source>
</reference>
<evidence type="ECO:0000256" key="2">
    <source>
        <dbReference type="ARBA" id="ARBA00005677"/>
    </source>
</evidence>
<gene>
    <name evidence="8" type="ORF">W97_06145</name>
</gene>
<evidence type="ECO:0000256" key="4">
    <source>
        <dbReference type="ARBA" id="ARBA00023128"/>
    </source>
</evidence>
<dbReference type="GeneID" id="19903456"/>
<evidence type="ECO:0000256" key="7">
    <source>
        <dbReference type="SAM" id="MobiDB-lite"/>
    </source>
</evidence>
<dbReference type="Pfam" id="PF05046">
    <property type="entry name" value="Img2"/>
    <property type="match status" value="1"/>
</dbReference>
<keyword evidence="4" id="KW-0496">Mitochondrion</keyword>
<organism evidence="8 9">
    <name type="scientific">Coniosporium apollinis (strain CBS 100218)</name>
    <name type="common">Rock-inhabiting black yeast</name>
    <dbReference type="NCBI Taxonomy" id="1168221"/>
    <lineage>
        <taxon>Eukaryota</taxon>
        <taxon>Fungi</taxon>
        <taxon>Dikarya</taxon>
        <taxon>Ascomycota</taxon>
        <taxon>Pezizomycotina</taxon>
        <taxon>Dothideomycetes</taxon>
        <taxon>Dothideomycetes incertae sedis</taxon>
        <taxon>Coniosporium</taxon>
    </lineage>
</organism>
<dbReference type="GO" id="GO:0006412">
    <property type="term" value="P:translation"/>
    <property type="evidence" value="ECO:0007669"/>
    <property type="project" value="InterPro"/>
</dbReference>
<protein>
    <recommendedName>
        <fullName evidence="6">Large ribosomal subunit protein mL49</fullName>
    </recommendedName>
</protein>
<dbReference type="EMBL" id="JH767584">
    <property type="protein sequence ID" value="EON67028.1"/>
    <property type="molecule type" value="Genomic_DNA"/>
</dbReference>
<dbReference type="OMA" id="HITIKGW"/>
<dbReference type="eggNOG" id="KOG4034">
    <property type="taxonomic scope" value="Eukaryota"/>
</dbReference>